<sequence length="1051" mass="115911">MTTTAERVMRGLKQFQRDTVLHIAHQFYGEVAATADGRTGRFLVADETGLGKSVVARGVIAHAIDALRAERPDKPINVVYICSNQDLARQNIRRLNVSDDRLAEINTRLTMLATEGRALTRGRQTGAGELNLVSFTPGTSFSNGGMRQGKGNERALIALLLERLLQPSPDDWTRILRLLRGWIDNVGRFRDRHVANLRADLEEHGIDPQIEESFGRIADETGALGRFTALVSRIDLAQSQELPDDIWHAVQDSIAELRHALAKAGVETLRPDLIILDEFQRFRHLLDSTQDSEAAELAQHLFQRGDARVLLLSATPYKPFTRGDEEGDHYKDFLSVVRFLAGGAPGAELPVRNALEEYRRALTRDGDVASAAKAVRDRLLPFMTRAERPEVVEGESLVQERPLAVKSPTSDDLLGWVGLRKLADAVDSPLELDRWKSVPYFANYMDGYKLGQDVTERLEQDAASIEQLLAQTQSLPCDVQEPGASVDAGNAKLRAFIEATVGQGWWRAIWVPPSMPYLEPGANYAPLHEHGMTKQVVFSSWSAVPTSVAALVSREAMRMRVTRKGGAAADNESTLHGLEYKMAATGAPQSMSALTLFWPHPGIADLGDPVRAARRQGSRVSSDALLQAIRQSLPVEDAGEAWHAFFGAPGALPSELKNTKMALLTLGDGRPKWKSALQQHMTEAIAMARKSGAAAKSSHRWLPDLAAFSPGNSAYRALRTIAGPHVSNSELWGAAFVLAQGLRTLFNRGETVVLLNTLDEAAGLEDRPYWQKVLSYSADGNLQAVLDEYLFQLHKDRGGHELDGAALMTVAEQASEVLGLQRVNYRGRGVDAERTPIDIGARWALRYGDANVRSTSDSGEQRQANVRAAFNSPFAPFVLTSTSAGQEGIDFHWWSHAVVHWNLPSSPIDFEQREGRVNRFAGHAIRKNVAEQHWADVLSCDEVSPWEAAFGAAVEASRGKGDFAPWWMYPGSSRIHRVLTNFPLSIDESRYAQLKRDLVLYRLTLGQPRQEDMLELLAARGVTGHEVPSIDLSAPRNWLGSRAGEDVHEQP</sequence>
<gene>
    <name evidence="2" type="ORF">CZ674_10440</name>
</gene>
<dbReference type="AlphaFoldDB" id="A0A1R4GBC4"/>
<dbReference type="InterPro" id="IPR027417">
    <property type="entry name" value="P-loop_NTPase"/>
</dbReference>
<dbReference type="SMART" id="SM00487">
    <property type="entry name" value="DEXDc"/>
    <property type="match status" value="1"/>
</dbReference>
<proteinExistence type="predicted"/>
<feature type="domain" description="Helicase ATP-binding" evidence="1">
    <location>
        <begin position="8"/>
        <end position="352"/>
    </location>
</feature>
<dbReference type="GO" id="GO:0004386">
    <property type="term" value="F:helicase activity"/>
    <property type="evidence" value="ECO:0007669"/>
    <property type="project" value="UniProtKB-KW"/>
</dbReference>
<dbReference type="InterPro" id="IPR014001">
    <property type="entry name" value="Helicase_ATP-bd"/>
</dbReference>
<keyword evidence="2" id="KW-0067">ATP-binding</keyword>
<organism evidence="2 3">
    <name type="scientific">Agrococcus casei LMG 22410</name>
    <dbReference type="NCBI Taxonomy" id="1255656"/>
    <lineage>
        <taxon>Bacteria</taxon>
        <taxon>Bacillati</taxon>
        <taxon>Actinomycetota</taxon>
        <taxon>Actinomycetes</taxon>
        <taxon>Micrococcales</taxon>
        <taxon>Microbacteriaceae</taxon>
        <taxon>Agrococcus</taxon>
    </lineage>
</organism>
<protein>
    <submittedName>
        <fullName evidence="2">Helicase, C-terminal</fullName>
    </submittedName>
</protein>
<dbReference type="EMBL" id="FUHU01000043">
    <property type="protein sequence ID" value="SJM65367.1"/>
    <property type="molecule type" value="Genomic_DNA"/>
</dbReference>
<dbReference type="RefSeq" id="WP_086992494.1">
    <property type="nucleotide sequence ID" value="NZ_FUHU01000043.1"/>
</dbReference>
<reference evidence="2 3" key="1">
    <citation type="submission" date="2017-02" db="EMBL/GenBank/DDBJ databases">
        <authorList>
            <person name="Peterson S.W."/>
        </authorList>
    </citation>
    <scope>NUCLEOTIDE SEQUENCE [LARGE SCALE GENOMIC DNA]</scope>
    <source>
        <strain evidence="2 3">LMG 22410</strain>
    </source>
</reference>
<dbReference type="InterPro" id="IPR001650">
    <property type="entry name" value="Helicase_C-like"/>
</dbReference>
<accession>A0A1R4GBC4</accession>
<evidence type="ECO:0000313" key="3">
    <source>
        <dbReference type="Proteomes" id="UP000195787"/>
    </source>
</evidence>
<evidence type="ECO:0000313" key="2">
    <source>
        <dbReference type="EMBL" id="SJM65367.1"/>
    </source>
</evidence>
<dbReference type="OrthoDB" id="9814088at2"/>
<dbReference type="GeneID" id="303173626"/>
<evidence type="ECO:0000259" key="1">
    <source>
        <dbReference type="SMART" id="SM00487"/>
    </source>
</evidence>
<dbReference type="Pfam" id="PF00271">
    <property type="entry name" value="Helicase_C"/>
    <property type="match status" value="1"/>
</dbReference>
<dbReference type="Proteomes" id="UP000195787">
    <property type="component" value="Unassembled WGS sequence"/>
</dbReference>
<name>A0A1R4GBC4_9MICO</name>
<keyword evidence="2" id="KW-0347">Helicase</keyword>
<keyword evidence="3" id="KW-1185">Reference proteome</keyword>
<keyword evidence="2" id="KW-0547">Nucleotide-binding</keyword>
<dbReference type="Gene3D" id="3.40.50.300">
    <property type="entry name" value="P-loop containing nucleotide triphosphate hydrolases"/>
    <property type="match status" value="2"/>
</dbReference>
<dbReference type="SUPFAM" id="SSF52540">
    <property type="entry name" value="P-loop containing nucleoside triphosphate hydrolases"/>
    <property type="match status" value="2"/>
</dbReference>
<keyword evidence="2" id="KW-0378">Hydrolase</keyword>